<dbReference type="RefSeq" id="WP_183802914.1">
    <property type="nucleotide sequence ID" value="NZ_JACIII010000019.1"/>
</dbReference>
<dbReference type="EMBL" id="JACIIK010000009">
    <property type="protein sequence ID" value="MBB6204036.1"/>
    <property type="molecule type" value="Genomic_DNA"/>
</dbReference>
<name>A0AAW3V272_9BURK</name>
<feature type="transmembrane region" description="Helical" evidence="1">
    <location>
        <begin position="269"/>
        <end position="287"/>
    </location>
</feature>
<evidence type="ECO:0000313" key="2">
    <source>
        <dbReference type="EMBL" id="MBB6204036.1"/>
    </source>
</evidence>
<gene>
    <name evidence="2" type="ORF">GGD69_004930</name>
</gene>
<feature type="transmembrane region" description="Helical" evidence="1">
    <location>
        <begin position="130"/>
        <end position="150"/>
    </location>
</feature>
<feature type="transmembrane region" description="Helical" evidence="1">
    <location>
        <begin position="100"/>
        <end position="118"/>
    </location>
</feature>
<evidence type="ECO:0000256" key="1">
    <source>
        <dbReference type="SAM" id="Phobius"/>
    </source>
</evidence>
<dbReference type="Proteomes" id="UP000518681">
    <property type="component" value="Unassembled WGS sequence"/>
</dbReference>
<organism evidence="2 3">
    <name type="scientific">Paraburkholderia fungorum</name>
    <dbReference type="NCBI Taxonomy" id="134537"/>
    <lineage>
        <taxon>Bacteria</taxon>
        <taxon>Pseudomonadati</taxon>
        <taxon>Pseudomonadota</taxon>
        <taxon>Betaproteobacteria</taxon>
        <taxon>Burkholderiales</taxon>
        <taxon>Burkholderiaceae</taxon>
        <taxon>Paraburkholderia</taxon>
    </lineage>
</organism>
<feature type="transmembrane region" description="Helical" evidence="1">
    <location>
        <begin position="25"/>
        <end position="45"/>
    </location>
</feature>
<keyword evidence="1" id="KW-1133">Transmembrane helix</keyword>
<accession>A0AAW3V272</accession>
<protein>
    <submittedName>
        <fullName evidence="2">Type IV secretory pathway VirB2 component (Pilin)</fullName>
    </submittedName>
</protein>
<reference evidence="2 3" key="1">
    <citation type="submission" date="2020-08" db="EMBL/GenBank/DDBJ databases">
        <title>Genomic Encyclopedia of Type Strains, Phase IV (KMG-V): Genome sequencing to study the core and pangenomes of soil and plant-associated prokaryotes.</title>
        <authorList>
            <person name="Whitman W."/>
        </authorList>
    </citation>
    <scope>NUCLEOTIDE SEQUENCE [LARGE SCALE GENOMIC DNA]</scope>
    <source>
        <strain evidence="2 3">SEMIA 4013</strain>
    </source>
</reference>
<proteinExistence type="predicted"/>
<dbReference type="AlphaFoldDB" id="A0AAW3V272"/>
<sequence length="355" mass="38197">MSGEITEFDAEIVTLGERSTKLVKWGSLAGAAAVVSAGVAAYFGLKAHWAAPAAVINSLDIPQSILSRFSDVASGGGGSGGAPLFQSALTPIVSLLTGTIPRFIAPLGFIVGVPAIFLSEDGAVRSMGKLLIGLGILLTGPMLMFSLIGVPDSDSSAPQLSPRQVFVQAVDSQDTKWLRQSLAKPPTVADQYVLAQLAVVDRNADHLGDFARTMSINPEVLQHSGVAPRPDVAYAIDQLYFGEPRSTWARSYSQDAMDRVRRFKSLERAQIVSTGFLLAIALGLLGVGRSIRARLRRIGQLQERTRMIRFSDLSEDQLVQALRLFPGANSDHPFHYILDDAGNILRREKMDAVLT</sequence>
<keyword evidence="1" id="KW-0812">Transmembrane</keyword>
<evidence type="ECO:0000313" key="3">
    <source>
        <dbReference type="Proteomes" id="UP000518681"/>
    </source>
</evidence>
<comment type="caution">
    <text evidence="2">The sequence shown here is derived from an EMBL/GenBank/DDBJ whole genome shotgun (WGS) entry which is preliminary data.</text>
</comment>
<keyword evidence="1" id="KW-0472">Membrane</keyword>